<evidence type="ECO:0000256" key="2">
    <source>
        <dbReference type="ARBA" id="ARBA00022490"/>
    </source>
</evidence>
<evidence type="ECO:0000256" key="3">
    <source>
        <dbReference type="ARBA" id="ARBA00022723"/>
    </source>
</evidence>
<feature type="domain" description="UvrA DNA-binding" evidence="18">
    <location>
        <begin position="156"/>
        <end position="264"/>
    </location>
</feature>
<dbReference type="GO" id="GO:0006281">
    <property type="term" value="P:DNA repair"/>
    <property type="evidence" value="ECO:0007669"/>
    <property type="project" value="UniProtKB-KW"/>
</dbReference>
<evidence type="ECO:0000256" key="15">
    <source>
        <dbReference type="ARBA" id="ARBA00039316"/>
    </source>
</evidence>
<dbReference type="Gene3D" id="1.20.1580.10">
    <property type="entry name" value="ABC transporter ATPase like domain"/>
    <property type="match status" value="1"/>
</dbReference>
<evidence type="ECO:0000256" key="14">
    <source>
        <dbReference type="ARBA" id="ARBA00038000"/>
    </source>
</evidence>
<evidence type="ECO:0000256" key="1">
    <source>
        <dbReference type="ARBA" id="ARBA00004496"/>
    </source>
</evidence>
<reference evidence="19" key="1">
    <citation type="submission" date="2023-07" db="EMBL/GenBank/DDBJ databases">
        <title>Sequencing the genomes of 1000 actinobacteria strains.</title>
        <authorList>
            <person name="Klenk H.-P."/>
        </authorList>
    </citation>
    <scope>NUCLEOTIDE SEQUENCE</scope>
    <source>
        <strain evidence="19">DSM 44707</strain>
    </source>
</reference>
<dbReference type="EMBL" id="JAVDYB010000001">
    <property type="protein sequence ID" value="MDR7275873.1"/>
    <property type="molecule type" value="Genomic_DNA"/>
</dbReference>
<accession>A0AAE3YL73</accession>
<dbReference type="InterPro" id="IPR041552">
    <property type="entry name" value="UvrA_DNA-bd"/>
</dbReference>
<comment type="caution">
    <text evidence="19">The sequence shown here is derived from an EMBL/GenBank/DDBJ whole genome shotgun (WGS) entry which is preliminary data.</text>
</comment>
<evidence type="ECO:0000256" key="5">
    <source>
        <dbReference type="ARBA" id="ARBA00022741"/>
    </source>
</evidence>
<keyword evidence="12" id="KW-0238">DNA-binding</keyword>
<gene>
    <name evidence="19" type="ORF">J2S41_002651</name>
</gene>
<dbReference type="SUPFAM" id="SSF52540">
    <property type="entry name" value="P-loop containing nucleoside triphosphate hydrolases"/>
    <property type="match status" value="1"/>
</dbReference>
<dbReference type="GO" id="GO:0008270">
    <property type="term" value="F:zinc ion binding"/>
    <property type="evidence" value="ECO:0007669"/>
    <property type="project" value="UniProtKB-KW"/>
</dbReference>
<dbReference type="Gene3D" id="1.10.8.280">
    <property type="entry name" value="ABC transporter ATPase domain-like"/>
    <property type="match status" value="1"/>
</dbReference>
<proteinExistence type="inferred from homology"/>
<keyword evidence="4" id="KW-0677">Repeat</keyword>
<dbReference type="GO" id="GO:0004518">
    <property type="term" value="F:nuclease activity"/>
    <property type="evidence" value="ECO:0007669"/>
    <property type="project" value="UniProtKB-KW"/>
</dbReference>
<feature type="compositionally biased region" description="Low complexity" evidence="17">
    <location>
        <begin position="296"/>
        <end position="318"/>
    </location>
</feature>
<keyword evidence="3" id="KW-0479">Metal-binding</keyword>
<name>A0AAE3YL73_9ACTN</name>
<comment type="subcellular location">
    <subcellularLocation>
        <location evidence="1">Cytoplasm</location>
    </subcellularLocation>
</comment>
<evidence type="ECO:0000256" key="10">
    <source>
        <dbReference type="ARBA" id="ARBA00022840"/>
    </source>
</evidence>
<evidence type="ECO:0000256" key="13">
    <source>
        <dbReference type="ARBA" id="ARBA00023204"/>
    </source>
</evidence>
<evidence type="ECO:0000256" key="11">
    <source>
        <dbReference type="ARBA" id="ARBA00022881"/>
    </source>
</evidence>
<dbReference type="InterPro" id="IPR027417">
    <property type="entry name" value="P-loop_NTPase"/>
</dbReference>
<dbReference type="GO" id="GO:0005737">
    <property type="term" value="C:cytoplasm"/>
    <property type="evidence" value="ECO:0007669"/>
    <property type="project" value="UniProtKB-SubCell"/>
</dbReference>
<keyword evidence="20" id="KW-1185">Reference proteome</keyword>
<sequence length="341" mass="36128">MAWIELTGVRTHNLRGVDVRIPHGTITAFTGVSGSGKSSLVMDTLHAEAQLRYVEGFDPYVRKFLTPRDRPRVDRVRGLTATLAVDQRNANRNPHSTLGTLTGVDAYLGLVFARLAPLADGGTWTGPLHPAQFDPHTRDGICHTCVGARELVAALPELVVPHPELPVLAGGSDWFAGPLSNEAAYLPSLAAQHGADLTLPWRALPEAFRRAALHGTGGATVPVTLTGTNRKRTGEYTYRADTALTGALAEIEAAYAAAGTDQAKRLYRPFLDRRACPDCAGTGLGPIARTVTRAPTGSSTSGRARARRAAGSSTPARPRGSRTATGRPRRSCGGCAEPGYI</sequence>
<feature type="region of interest" description="Disordered" evidence="17">
    <location>
        <begin position="290"/>
        <end position="341"/>
    </location>
</feature>
<evidence type="ECO:0000256" key="8">
    <source>
        <dbReference type="ARBA" id="ARBA00022771"/>
    </source>
</evidence>
<dbReference type="Gene3D" id="3.40.50.300">
    <property type="entry name" value="P-loop containing nucleotide triphosphate hydrolases"/>
    <property type="match status" value="1"/>
</dbReference>
<dbReference type="Pfam" id="PF17755">
    <property type="entry name" value="UvrA_DNA-bind"/>
    <property type="match status" value="1"/>
</dbReference>
<dbReference type="Proteomes" id="UP001183643">
    <property type="component" value="Unassembled WGS sequence"/>
</dbReference>
<keyword evidence="6" id="KW-0227">DNA damage</keyword>
<dbReference type="AlphaFoldDB" id="A0AAE3YL73"/>
<evidence type="ECO:0000256" key="16">
    <source>
        <dbReference type="ARBA" id="ARBA00042156"/>
    </source>
</evidence>
<keyword evidence="9" id="KW-0862">Zinc</keyword>
<evidence type="ECO:0000256" key="7">
    <source>
        <dbReference type="ARBA" id="ARBA00022769"/>
    </source>
</evidence>
<keyword evidence="8" id="KW-0863">Zinc-finger</keyword>
<keyword evidence="2" id="KW-0963">Cytoplasm</keyword>
<dbReference type="PANTHER" id="PTHR43152:SF3">
    <property type="entry name" value="UVRABC SYSTEM PROTEIN A"/>
    <property type="match status" value="1"/>
</dbReference>
<dbReference type="PANTHER" id="PTHR43152">
    <property type="entry name" value="UVRABC SYSTEM PROTEIN A"/>
    <property type="match status" value="1"/>
</dbReference>
<evidence type="ECO:0000313" key="19">
    <source>
        <dbReference type="EMBL" id="MDR7275873.1"/>
    </source>
</evidence>
<organism evidence="19 20">
    <name type="scientific">Catenuloplanes atrovinosus</name>
    <dbReference type="NCBI Taxonomy" id="137266"/>
    <lineage>
        <taxon>Bacteria</taxon>
        <taxon>Bacillati</taxon>
        <taxon>Actinomycetota</taxon>
        <taxon>Actinomycetes</taxon>
        <taxon>Micromonosporales</taxon>
        <taxon>Micromonosporaceae</taxon>
        <taxon>Catenuloplanes</taxon>
    </lineage>
</organism>
<keyword evidence="13" id="KW-0234">DNA repair</keyword>
<dbReference type="RefSeq" id="WP_310367392.1">
    <property type="nucleotide sequence ID" value="NZ_JAVDYB010000001.1"/>
</dbReference>
<evidence type="ECO:0000259" key="18">
    <source>
        <dbReference type="Pfam" id="PF17755"/>
    </source>
</evidence>
<keyword evidence="5" id="KW-0547">Nucleotide-binding</keyword>
<evidence type="ECO:0000256" key="9">
    <source>
        <dbReference type="ARBA" id="ARBA00022833"/>
    </source>
</evidence>
<protein>
    <recommendedName>
        <fullName evidence="15">UvrABC system protein A</fullName>
    </recommendedName>
    <alternativeName>
        <fullName evidence="16">Excinuclease ABC subunit A</fullName>
    </alternativeName>
</protein>
<dbReference type="GO" id="GO:0005524">
    <property type="term" value="F:ATP binding"/>
    <property type="evidence" value="ECO:0007669"/>
    <property type="project" value="UniProtKB-KW"/>
</dbReference>
<keyword evidence="10" id="KW-0067">ATP-binding</keyword>
<evidence type="ECO:0000256" key="12">
    <source>
        <dbReference type="ARBA" id="ARBA00023125"/>
    </source>
</evidence>
<evidence type="ECO:0000313" key="20">
    <source>
        <dbReference type="Proteomes" id="UP001183643"/>
    </source>
</evidence>
<keyword evidence="7" id="KW-0228">DNA excision</keyword>
<evidence type="ECO:0000256" key="4">
    <source>
        <dbReference type="ARBA" id="ARBA00022737"/>
    </source>
</evidence>
<keyword evidence="11" id="KW-0267">Excision nuclease</keyword>
<evidence type="ECO:0000256" key="6">
    <source>
        <dbReference type="ARBA" id="ARBA00022763"/>
    </source>
</evidence>
<evidence type="ECO:0000256" key="17">
    <source>
        <dbReference type="SAM" id="MobiDB-lite"/>
    </source>
</evidence>
<dbReference type="GO" id="GO:0003677">
    <property type="term" value="F:DNA binding"/>
    <property type="evidence" value="ECO:0007669"/>
    <property type="project" value="UniProtKB-KW"/>
</dbReference>
<comment type="similarity">
    <text evidence="14">Belongs to the ABC transporter superfamily. UvrA family.</text>
</comment>